<evidence type="ECO:0000313" key="2">
    <source>
        <dbReference type="EMBL" id="KAK1770388.1"/>
    </source>
</evidence>
<gene>
    <name evidence="2" type="ORF">QBC33DRAFT_265382</name>
</gene>
<dbReference type="GeneID" id="85306322"/>
<evidence type="ECO:0000313" key="3">
    <source>
        <dbReference type="Proteomes" id="UP001244011"/>
    </source>
</evidence>
<organism evidence="2 3">
    <name type="scientific">Phialemonium atrogriseum</name>
    <dbReference type="NCBI Taxonomy" id="1093897"/>
    <lineage>
        <taxon>Eukaryota</taxon>
        <taxon>Fungi</taxon>
        <taxon>Dikarya</taxon>
        <taxon>Ascomycota</taxon>
        <taxon>Pezizomycotina</taxon>
        <taxon>Sordariomycetes</taxon>
        <taxon>Sordariomycetidae</taxon>
        <taxon>Cephalothecales</taxon>
        <taxon>Cephalothecaceae</taxon>
        <taxon>Phialemonium</taxon>
    </lineage>
</organism>
<keyword evidence="1" id="KW-0732">Signal</keyword>
<reference evidence="2" key="1">
    <citation type="submission" date="2023-06" db="EMBL/GenBank/DDBJ databases">
        <title>Genome-scale phylogeny and comparative genomics of the fungal order Sordariales.</title>
        <authorList>
            <consortium name="Lawrence Berkeley National Laboratory"/>
            <person name="Hensen N."/>
            <person name="Bonometti L."/>
            <person name="Westerberg I."/>
            <person name="Brannstrom I.O."/>
            <person name="Guillou S."/>
            <person name="Cros-Aarteil S."/>
            <person name="Calhoun S."/>
            <person name="Haridas S."/>
            <person name="Kuo A."/>
            <person name="Mondo S."/>
            <person name="Pangilinan J."/>
            <person name="Riley R."/>
            <person name="Labutti K."/>
            <person name="Andreopoulos B."/>
            <person name="Lipzen A."/>
            <person name="Chen C."/>
            <person name="Yanf M."/>
            <person name="Daum C."/>
            <person name="Ng V."/>
            <person name="Clum A."/>
            <person name="Steindorff A."/>
            <person name="Ohm R."/>
            <person name="Martin F."/>
            <person name="Silar P."/>
            <person name="Natvig D."/>
            <person name="Lalanne C."/>
            <person name="Gautier V."/>
            <person name="Ament-Velasquez S.L."/>
            <person name="Kruys A."/>
            <person name="Hutchinson M.I."/>
            <person name="Powell A.J."/>
            <person name="Barry K."/>
            <person name="Miller A.N."/>
            <person name="Grigoriev I.V."/>
            <person name="Debuchy R."/>
            <person name="Gladieux P."/>
            <person name="Thoren M.H."/>
            <person name="Johannesson H."/>
        </authorList>
    </citation>
    <scope>NUCLEOTIDE SEQUENCE</scope>
    <source>
        <strain evidence="2">8032-3</strain>
    </source>
</reference>
<sequence length="115" mass="12509">MSRPCGCRMLAPVSLALELQLPCLPSLTMTPYRDTAALAAVIFPCHKRSFNFCCWYFAHMPALPALTPATGCGTSMLVPSMGFRARHYPFSRSSIAQGPLIYGLVTLLILSCVNP</sequence>
<feature type="chain" id="PRO_5042481390" evidence="1">
    <location>
        <begin position="17"/>
        <end position="115"/>
    </location>
</feature>
<evidence type="ECO:0000256" key="1">
    <source>
        <dbReference type="SAM" id="SignalP"/>
    </source>
</evidence>
<feature type="signal peptide" evidence="1">
    <location>
        <begin position="1"/>
        <end position="16"/>
    </location>
</feature>
<keyword evidence="3" id="KW-1185">Reference proteome</keyword>
<comment type="caution">
    <text evidence="2">The sequence shown here is derived from an EMBL/GenBank/DDBJ whole genome shotgun (WGS) entry which is preliminary data.</text>
</comment>
<dbReference type="Proteomes" id="UP001244011">
    <property type="component" value="Unassembled WGS sequence"/>
</dbReference>
<protein>
    <submittedName>
        <fullName evidence="2">Uncharacterized protein</fullName>
    </submittedName>
</protein>
<dbReference type="EMBL" id="MU839000">
    <property type="protein sequence ID" value="KAK1770388.1"/>
    <property type="molecule type" value="Genomic_DNA"/>
</dbReference>
<accession>A0AAJ0C7G1</accession>
<proteinExistence type="predicted"/>
<dbReference type="RefSeq" id="XP_060286601.1">
    <property type="nucleotide sequence ID" value="XM_060423135.1"/>
</dbReference>
<name>A0AAJ0C7G1_9PEZI</name>
<dbReference type="AlphaFoldDB" id="A0AAJ0C7G1"/>